<dbReference type="AlphaFoldDB" id="A0A346NDT2"/>
<dbReference type="Proteomes" id="UP000246115">
    <property type="component" value="Chromosome"/>
</dbReference>
<proteinExistence type="predicted"/>
<dbReference type="KEGG" id="schj:DDV21_008830"/>
<protein>
    <submittedName>
        <fullName evidence="1">Uncharacterized protein</fullName>
    </submittedName>
</protein>
<dbReference type="RefSeq" id="WP_117287789.1">
    <property type="nucleotide sequence ID" value="NZ_CP031733.1"/>
</dbReference>
<name>A0A346NDT2_9STRE</name>
<evidence type="ECO:0000313" key="1">
    <source>
        <dbReference type="EMBL" id="AXQ79177.1"/>
    </source>
</evidence>
<organism evidence="1 2">
    <name type="scientific">Streptococcus chenjunshii</name>
    <dbReference type="NCBI Taxonomy" id="2173853"/>
    <lineage>
        <taxon>Bacteria</taxon>
        <taxon>Bacillati</taxon>
        <taxon>Bacillota</taxon>
        <taxon>Bacilli</taxon>
        <taxon>Lactobacillales</taxon>
        <taxon>Streptococcaceae</taxon>
        <taxon>Streptococcus</taxon>
    </lineage>
</organism>
<reference evidence="2" key="1">
    <citation type="submission" date="2018-08" db="EMBL/GenBank/DDBJ databases">
        <title>Streptococcus chenjunshii sp. nov., isolated from stools sample of the Tibetan antelope in the Qinghai-Tibet plateau, China.</title>
        <authorList>
            <person name="Tian Z."/>
        </authorList>
    </citation>
    <scope>NUCLEOTIDE SEQUENCE [LARGE SCALE GENOMIC DNA]</scope>
    <source>
        <strain evidence="2">Z15</strain>
    </source>
</reference>
<evidence type="ECO:0000313" key="2">
    <source>
        <dbReference type="Proteomes" id="UP000246115"/>
    </source>
</evidence>
<sequence>MVVKLDNAEKLERRVDISAELSDYVYTYEQNYTKFLKREESKNIEVNVTNINKKAINTIENRMPSDTTITDAMYDEETGVAALAVEDSQTGETYIAYAGTNMKADGMTDVTSDMAIGTNDALYLEELEKKAAAFYEKVERQGANITVSAGHSYGDFLSSRVAALKQIPYQYQS</sequence>
<dbReference type="EMBL" id="CP031733">
    <property type="protein sequence ID" value="AXQ79177.1"/>
    <property type="molecule type" value="Genomic_DNA"/>
</dbReference>
<accession>A0A346NDT2</accession>
<gene>
    <name evidence="1" type="ORF">DDV21_008830</name>
</gene>